<evidence type="ECO:0000313" key="3">
    <source>
        <dbReference type="Proteomes" id="UP001174909"/>
    </source>
</evidence>
<name>A0AA35WDL1_GEOBA</name>
<protein>
    <submittedName>
        <fullName evidence="2">Uncharacterized protein</fullName>
    </submittedName>
</protein>
<gene>
    <name evidence="2" type="ORF">GBAR_LOCUS8479</name>
</gene>
<feature type="region of interest" description="Disordered" evidence="1">
    <location>
        <begin position="157"/>
        <end position="185"/>
    </location>
</feature>
<dbReference type="AlphaFoldDB" id="A0AA35WDL1"/>
<reference evidence="2" key="1">
    <citation type="submission" date="2023-03" db="EMBL/GenBank/DDBJ databases">
        <authorList>
            <person name="Steffen K."/>
            <person name="Cardenas P."/>
        </authorList>
    </citation>
    <scope>NUCLEOTIDE SEQUENCE</scope>
</reference>
<dbReference type="EMBL" id="CASHTH010001255">
    <property type="protein sequence ID" value="CAI8013346.1"/>
    <property type="molecule type" value="Genomic_DNA"/>
</dbReference>
<dbReference type="Proteomes" id="UP001174909">
    <property type="component" value="Unassembled WGS sequence"/>
</dbReference>
<organism evidence="2 3">
    <name type="scientific">Geodia barretti</name>
    <name type="common">Barrett's horny sponge</name>
    <dbReference type="NCBI Taxonomy" id="519541"/>
    <lineage>
        <taxon>Eukaryota</taxon>
        <taxon>Metazoa</taxon>
        <taxon>Porifera</taxon>
        <taxon>Demospongiae</taxon>
        <taxon>Heteroscleromorpha</taxon>
        <taxon>Tetractinellida</taxon>
        <taxon>Astrophorina</taxon>
        <taxon>Geodiidae</taxon>
        <taxon>Geodia</taxon>
    </lineage>
</organism>
<proteinExistence type="predicted"/>
<sequence>MECQATHSNDVLCSNGYYGFQPLLNGAVAVGGGGGAGGGYHEDQTMSVSNGHLAGGGQAHAGSLAWQRKRGRGDEAAGCVNGADSAAAGLLNGTSAKANLYHAKLQTAMGLNCNIPPYHSGAPFENGTDGSSIGTDSMLMMTDEGDGPFVNGVETLHRGNGHATHQDCGDTRSVSPASQSYMLLH</sequence>
<evidence type="ECO:0000256" key="1">
    <source>
        <dbReference type="SAM" id="MobiDB-lite"/>
    </source>
</evidence>
<comment type="caution">
    <text evidence="2">The sequence shown here is derived from an EMBL/GenBank/DDBJ whole genome shotgun (WGS) entry which is preliminary data.</text>
</comment>
<feature type="compositionally biased region" description="Polar residues" evidence="1">
    <location>
        <begin position="172"/>
        <end position="185"/>
    </location>
</feature>
<keyword evidence="3" id="KW-1185">Reference proteome</keyword>
<evidence type="ECO:0000313" key="2">
    <source>
        <dbReference type="EMBL" id="CAI8013346.1"/>
    </source>
</evidence>
<accession>A0AA35WDL1</accession>